<protein>
    <submittedName>
        <fullName evidence="2">Diguanylate cyclase with GGDEF domain</fullName>
    </submittedName>
</protein>
<dbReference type="InterPro" id="IPR000160">
    <property type="entry name" value="GGDEF_dom"/>
</dbReference>
<evidence type="ECO:0000313" key="2">
    <source>
        <dbReference type="EMBL" id="PZX08259.1"/>
    </source>
</evidence>
<dbReference type="SUPFAM" id="SSF55073">
    <property type="entry name" value="Nucleotide cyclase"/>
    <property type="match status" value="1"/>
</dbReference>
<feature type="domain" description="GGDEF" evidence="1">
    <location>
        <begin position="1"/>
        <end position="80"/>
    </location>
</feature>
<dbReference type="InterPro" id="IPR043128">
    <property type="entry name" value="Rev_trsase/Diguanyl_cyclase"/>
</dbReference>
<keyword evidence="3" id="KW-1185">Reference proteome</keyword>
<dbReference type="InterPro" id="IPR029787">
    <property type="entry name" value="Nucleotide_cyclase"/>
</dbReference>
<dbReference type="OrthoDB" id="9759607at2"/>
<dbReference type="AlphaFoldDB" id="A0A2W7NCT4"/>
<comment type="caution">
    <text evidence="2">The sequence shown here is derived from an EMBL/GenBank/DDBJ whole genome shotgun (WGS) entry which is preliminary data.</text>
</comment>
<organism evidence="2 3">
    <name type="scientific">Psychrobacillus insolitus</name>
    <dbReference type="NCBI Taxonomy" id="1461"/>
    <lineage>
        <taxon>Bacteria</taxon>
        <taxon>Bacillati</taxon>
        <taxon>Bacillota</taxon>
        <taxon>Bacilli</taxon>
        <taxon>Bacillales</taxon>
        <taxon>Bacillaceae</taxon>
        <taxon>Psychrobacillus</taxon>
    </lineage>
</organism>
<dbReference type="PROSITE" id="PS50887">
    <property type="entry name" value="GGDEF"/>
    <property type="match status" value="1"/>
</dbReference>
<sequence length="108" mass="12271">MVLIGKMESIESLEIIINKIIECLNEPFYIKEYKLYLTASIGISTYPENGVSILELLRNAILALSNSQKEGKNYYKILSNLSSIQSFKTYSIGRDLKKAVENKNYAIN</sequence>
<dbReference type="Gene3D" id="3.30.70.270">
    <property type="match status" value="1"/>
</dbReference>
<dbReference type="PANTHER" id="PTHR44757">
    <property type="entry name" value="DIGUANYLATE CYCLASE DGCP"/>
    <property type="match status" value="1"/>
</dbReference>
<evidence type="ECO:0000259" key="1">
    <source>
        <dbReference type="PROSITE" id="PS50887"/>
    </source>
</evidence>
<accession>A0A2W7NCT4</accession>
<dbReference type="InterPro" id="IPR052155">
    <property type="entry name" value="Biofilm_reg_signaling"/>
</dbReference>
<dbReference type="Proteomes" id="UP000248646">
    <property type="component" value="Unassembled WGS sequence"/>
</dbReference>
<gene>
    <name evidence="2" type="ORF">C7437_1011383</name>
</gene>
<evidence type="ECO:0000313" key="3">
    <source>
        <dbReference type="Proteomes" id="UP000248646"/>
    </source>
</evidence>
<proteinExistence type="predicted"/>
<dbReference type="EMBL" id="QKZI01000001">
    <property type="protein sequence ID" value="PZX08259.1"/>
    <property type="molecule type" value="Genomic_DNA"/>
</dbReference>
<reference evidence="2 3" key="1">
    <citation type="submission" date="2018-06" db="EMBL/GenBank/DDBJ databases">
        <title>Genomic Encyclopedia of Type Strains, Phase IV (KMG-IV): sequencing the most valuable type-strain genomes for metagenomic binning, comparative biology and taxonomic classification.</title>
        <authorList>
            <person name="Goeker M."/>
        </authorList>
    </citation>
    <scope>NUCLEOTIDE SEQUENCE [LARGE SCALE GENOMIC DNA]</scope>
    <source>
        <strain evidence="2 3">DSM 5</strain>
    </source>
</reference>
<dbReference type="Pfam" id="PF00990">
    <property type="entry name" value="GGDEF"/>
    <property type="match status" value="1"/>
</dbReference>
<dbReference type="PANTHER" id="PTHR44757:SF2">
    <property type="entry name" value="BIOFILM ARCHITECTURE MAINTENANCE PROTEIN MBAA"/>
    <property type="match status" value="1"/>
</dbReference>
<name>A0A2W7NCT4_9BACI</name>